<sequence length="129" mass="14009">MGMPGGMPGGMPMGAVPPQVTSGSPMGPAGTVYQAPPQQQFEQSYVENILRLNLGKTGTFYMTYENNSQWNAKIFTGVIEAAGRDHIIISDRSTGQRILLLTLNLDYITFNEPLIYQYPGVIGNPGQGR</sequence>
<comment type="caution">
    <text evidence="1">The sequence shown here is derived from an EMBL/GenBank/DDBJ whole genome shotgun (WGS) entry which is preliminary data.</text>
</comment>
<keyword evidence="2" id="KW-1185">Reference proteome</keyword>
<evidence type="ECO:0000313" key="2">
    <source>
        <dbReference type="Proteomes" id="UP001343257"/>
    </source>
</evidence>
<dbReference type="Pfam" id="PF09671">
    <property type="entry name" value="Spore_GerQ"/>
    <property type="match status" value="1"/>
</dbReference>
<gene>
    <name evidence="1" type="primary">gerQ</name>
    <name evidence="1" type="ORF">P9847_11975</name>
</gene>
<reference evidence="1 2" key="1">
    <citation type="submission" date="2023-03" db="EMBL/GenBank/DDBJ databases">
        <title>Bacillus Genome Sequencing.</title>
        <authorList>
            <person name="Dunlap C."/>
        </authorList>
    </citation>
    <scope>NUCLEOTIDE SEQUENCE [LARGE SCALE GENOMIC DNA]</scope>
    <source>
        <strain evidence="1 2">NRS-52</strain>
    </source>
</reference>
<keyword evidence="1" id="KW-0946">Virion</keyword>
<proteinExistence type="predicted"/>
<name>A0ABU6PVG3_9BACL</name>
<dbReference type="InterPro" id="IPR014099">
    <property type="entry name" value="Spore_coat_GerQ"/>
</dbReference>
<dbReference type="EMBL" id="JARTLD010000030">
    <property type="protein sequence ID" value="MED5018020.1"/>
    <property type="molecule type" value="Genomic_DNA"/>
</dbReference>
<dbReference type="NCBIfam" id="TIGR02728">
    <property type="entry name" value="spore_gerQ"/>
    <property type="match status" value="1"/>
</dbReference>
<dbReference type="PIRSF" id="PIRSF038931">
    <property type="entry name" value="GerQ"/>
    <property type="match status" value="1"/>
</dbReference>
<evidence type="ECO:0000313" key="1">
    <source>
        <dbReference type="EMBL" id="MED5018020.1"/>
    </source>
</evidence>
<organism evidence="1 2">
    <name type="scientific">Paenibacillus chibensis</name>
    <dbReference type="NCBI Taxonomy" id="59846"/>
    <lineage>
        <taxon>Bacteria</taxon>
        <taxon>Bacillati</taxon>
        <taxon>Bacillota</taxon>
        <taxon>Bacilli</taxon>
        <taxon>Bacillales</taxon>
        <taxon>Paenibacillaceae</taxon>
        <taxon>Paenibacillus</taxon>
    </lineage>
</organism>
<dbReference type="Proteomes" id="UP001343257">
    <property type="component" value="Unassembled WGS sequence"/>
</dbReference>
<protein>
    <submittedName>
        <fullName evidence="1">Spore coat protein GerQ</fullName>
    </submittedName>
</protein>
<accession>A0ABU6PVG3</accession>
<keyword evidence="1" id="KW-0167">Capsid protein</keyword>